<evidence type="ECO:0000313" key="2">
    <source>
        <dbReference type="Proteomes" id="UP000308600"/>
    </source>
</evidence>
<dbReference type="EMBL" id="ML208649">
    <property type="protein sequence ID" value="TFK61558.1"/>
    <property type="molecule type" value="Genomic_DNA"/>
</dbReference>
<proteinExistence type="predicted"/>
<protein>
    <submittedName>
        <fullName evidence="1">Uncharacterized protein</fullName>
    </submittedName>
</protein>
<accession>A0ACD3A795</accession>
<reference evidence="1 2" key="1">
    <citation type="journal article" date="2019" name="Nat. Ecol. Evol.">
        <title>Megaphylogeny resolves global patterns of mushroom evolution.</title>
        <authorList>
            <person name="Varga T."/>
            <person name="Krizsan K."/>
            <person name="Foldi C."/>
            <person name="Dima B."/>
            <person name="Sanchez-Garcia M."/>
            <person name="Sanchez-Ramirez S."/>
            <person name="Szollosi G.J."/>
            <person name="Szarkandi J.G."/>
            <person name="Papp V."/>
            <person name="Albert L."/>
            <person name="Andreopoulos W."/>
            <person name="Angelini C."/>
            <person name="Antonin V."/>
            <person name="Barry K.W."/>
            <person name="Bougher N.L."/>
            <person name="Buchanan P."/>
            <person name="Buyck B."/>
            <person name="Bense V."/>
            <person name="Catcheside P."/>
            <person name="Chovatia M."/>
            <person name="Cooper J."/>
            <person name="Damon W."/>
            <person name="Desjardin D."/>
            <person name="Finy P."/>
            <person name="Geml J."/>
            <person name="Haridas S."/>
            <person name="Hughes K."/>
            <person name="Justo A."/>
            <person name="Karasinski D."/>
            <person name="Kautmanova I."/>
            <person name="Kiss B."/>
            <person name="Kocsube S."/>
            <person name="Kotiranta H."/>
            <person name="LaButti K.M."/>
            <person name="Lechner B.E."/>
            <person name="Liimatainen K."/>
            <person name="Lipzen A."/>
            <person name="Lukacs Z."/>
            <person name="Mihaltcheva S."/>
            <person name="Morgado L.N."/>
            <person name="Niskanen T."/>
            <person name="Noordeloos M.E."/>
            <person name="Ohm R.A."/>
            <person name="Ortiz-Santana B."/>
            <person name="Ovrebo C."/>
            <person name="Racz N."/>
            <person name="Riley R."/>
            <person name="Savchenko A."/>
            <person name="Shiryaev A."/>
            <person name="Soop K."/>
            <person name="Spirin V."/>
            <person name="Szebenyi C."/>
            <person name="Tomsovsky M."/>
            <person name="Tulloss R.E."/>
            <person name="Uehling J."/>
            <person name="Grigoriev I.V."/>
            <person name="Vagvolgyi C."/>
            <person name="Papp T."/>
            <person name="Martin F.M."/>
            <person name="Miettinen O."/>
            <person name="Hibbett D.S."/>
            <person name="Nagy L.G."/>
        </authorList>
    </citation>
    <scope>NUCLEOTIDE SEQUENCE [LARGE SCALE GENOMIC DNA]</scope>
    <source>
        <strain evidence="1 2">NL-1719</strain>
    </source>
</reference>
<gene>
    <name evidence="1" type="ORF">BDN72DRAFT_438465</name>
</gene>
<sequence length="212" mass="23246">MPPSYPPSNLRLGPARGSGRSISGPVRMFSSQPSGTTPPFDDDTFEFEPRRNTVQTAPNPPPNPFQSELREAQIENSELLDRIAVLEAQARGTSGSLSSSRSSQPQSSRVRRSPAPFSGPSDEIEEEEEGDSGAESDRYDSETTVEGKLMIKQFKTFGKKYLMLYPMFPPKEATFFKQAAPTKTTTRGCTSPITCAYPTTSQVSQTLLISRP</sequence>
<name>A0ACD3A795_9AGAR</name>
<organism evidence="1 2">
    <name type="scientific">Pluteus cervinus</name>
    <dbReference type="NCBI Taxonomy" id="181527"/>
    <lineage>
        <taxon>Eukaryota</taxon>
        <taxon>Fungi</taxon>
        <taxon>Dikarya</taxon>
        <taxon>Basidiomycota</taxon>
        <taxon>Agaricomycotina</taxon>
        <taxon>Agaricomycetes</taxon>
        <taxon>Agaricomycetidae</taxon>
        <taxon>Agaricales</taxon>
        <taxon>Pluteineae</taxon>
        <taxon>Pluteaceae</taxon>
        <taxon>Pluteus</taxon>
    </lineage>
</organism>
<dbReference type="Proteomes" id="UP000308600">
    <property type="component" value="Unassembled WGS sequence"/>
</dbReference>
<keyword evidence="2" id="KW-1185">Reference proteome</keyword>
<evidence type="ECO:0000313" key="1">
    <source>
        <dbReference type="EMBL" id="TFK61558.1"/>
    </source>
</evidence>